<evidence type="ECO:0000313" key="12">
    <source>
        <dbReference type="EMBL" id="POW16038.1"/>
    </source>
</evidence>
<feature type="compositionally biased region" description="Polar residues" evidence="10">
    <location>
        <begin position="299"/>
        <end position="319"/>
    </location>
</feature>
<evidence type="ECO:0000256" key="3">
    <source>
        <dbReference type="ARBA" id="ARBA00022490"/>
    </source>
</evidence>
<evidence type="ECO:0000256" key="5">
    <source>
        <dbReference type="ARBA" id="ARBA00022553"/>
    </source>
</evidence>
<comment type="subcellular location">
    <subcellularLocation>
        <location evidence="2">Cytoplasm</location>
    </subcellularLocation>
    <subcellularLocation>
        <location evidence="1">Nucleus</location>
    </subcellularLocation>
</comment>
<feature type="region of interest" description="Disordered" evidence="10">
    <location>
        <begin position="1"/>
        <end position="24"/>
    </location>
</feature>
<keyword evidence="6" id="KW-0832">Ubl conjugation</keyword>
<keyword evidence="5" id="KW-0597">Phosphoprotein</keyword>
<reference evidence="12" key="1">
    <citation type="submission" date="2017-12" db="EMBL/GenBank/DDBJ databases">
        <title>Gene loss provides genomic basis for host adaptation in cereal stripe rust fungi.</title>
        <authorList>
            <person name="Xia C."/>
        </authorList>
    </citation>
    <scope>NUCLEOTIDE SEQUENCE [LARGE SCALE GENOMIC DNA]</scope>
    <source>
        <strain evidence="12">93-210</strain>
    </source>
</reference>
<keyword evidence="3" id="KW-0963">Cytoplasm</keyword>
<accession>A0A2S4W2R3</accession>
<dbReference type="PANTHER" id="PTHR31169:SF8">
    <property type="entry name" value="ZINC-FINGER DOMAIN OF MONOAMINE-OXIDASE A REPRESSOR R1 PROTEIN"/>
    <property type="match status" value="1"/>
</dbReference>
<sequence length="1203" mass="131111">MLSVQSTGQIKHNPGVTSYTSGLSPPPLQDILQSALINSFNPPIQASISYQSGNPINPTNQIYSCVDEPLLAYPLIMWNVEPSANHQSDRHTTLTSHNQPCSLSKSMLPDISIINPETSPIALPQSKTNSRSAPPPLSHPLSIHHPTVIRSLKRPFSPPFKPFGSKESETNEEDSIVTLDSPITFQSMHSTDLSSTRFQNPSNAEVIVLSASQTPKLKMKASGSKPKRSESTFTPINGDSFDSPGDSELQTFALDSDVEMQDPPSLKRPRRQGDKSNRQKNNLNPFSTSQSSISDLSIPPNNTSRAVTFAQSSKPSRSNTRSNQLSGSTSSLQLTKQPSDDDEDTEETVAPKSKLLANGNGRAATARRALLNNGSSGLVWSGGEQPTEPVPSSSTAIIPSPRLRSTRRLSPNGELGSPTRPDGSSSSEHEDDKTSQHPHESPPGIEPAKKSKIKSASNVARSTKRPKPPSPSDPSTAPNTPATPAPDGACKGEVKRRIAALLPATEPDESGQYESSTCHQCRVKTTRPKMICDQSQDLNCVVRVCHTCLMVRTVYDDIPELRPPIFEFVPGGTMLCVKCRDICPCASCRRRRGEKEQCRRGLGSGLKGFYGLTPEEREEALTRKKEKQEAARIKKESRPPSEKKTPSSSTVVRSREVASIRAAGGGGIYDDDEHGRLEHWAPLPVFPPLPKRRKKKRKRLEIMEGTRLDSQASDTDSDSSCSDSDSNDEETDSDSRSLSSISSFHSGARARVVLGPESFQLPLSSNTRNTVPLLTKGWRSNFSRSLKAASDHSSNFPYHHHTSTTRGGGDKAPVVWIKNGAMVQARKPPTTEFMQRLAQEQKGRSGPDPNFPGDEQPMETSISRPNPNLPLASIDSSHIVGLDQMDISAPTHDFQSSLKLNGNSAECTCPMAHLQTLDNLLATHTEKCSIHMNGTRNPSRLTPILEGEAGVVIRGEFGEEMDMERFRSMEGSDPTSLIPLQTNGLEDFEAVGASSPIDDHQTYLASLTDEQLSEILKQGEKEMIKQGLILPSSIDPSNHHHSAGGSMIPKYSTGISPELISAALPSSRSEDQTSSSDLRNQEEGQPNETLTEEDQEARLIEAANWAAVWGATDGAGGFMVTKPTQPDDTLQDNNNHHHNGNHSVHLPNYQPSNHVLPNPSSSSRIFDNSWVHHASGSDKELFLRAMKSRVDDEWLTDVMPLDS</sequence>
<dbReference type="GO" id="GO:0005737">
    <property type="term" value="C:cytoplasm"/>
    <property type="evidence" value="ECO:0007669"/>
    <property type="project" value="UniProtKB-SubCell"/>
</dbReference>
<feature type="compositionally biased region" description="Basic and acidic residues" evidence="10">
    <location>
        <begin position="427"/>
        <end position="440"/>
    </location>
</feature>
<feature type="compositionally biased region" description="Polar residues" evidence="10">
    <location>
        <begin position="1"/>
        <end position="23"/>
    </location>
</feature>
<dbReference type="AlphaFoldDB" id="A0A2S4W2R3"/>
<evidence type="ECO:0000256" key="10">
    <source>
        <dbReference type="SAM" id="MobiDB-lite"/>
    </source>
</evidence>
<dbReference type="InterPro" id="IPR040221">
    <property type="entry name" value="CDCA7/CDA7L"/>
</dbReference>
<feature type="region of interest" description="Disordered" evidence="10">
    <location>
        <begin position="790"/>
        <end position="811"/>
    </location>
</feature>
<evidence type="ECO:0000256" key="8">
    <source>
        <dbReference type="ARBA" id="ARBA00023163"/>
    </source>
</evidence>
<evidence type="ECO:0000256" key="1">
    <source>
        <dbReference type="ARBA" id="ARBA00004123"/>
    </source>
</evidence>
<dbReference type="GO" id="GO:0005634">
    <property type="term" value="C:nucleus"/>
    <property type="evidence" value="ECO:0007669"/>
    <property type="project" value="UniProtKB-SubCell"/>
</dbReference>
<keyword evidence="8" id="KW-0804">Transcription</keyword>
<feature type="region of interest" description="Disordered" evidence="10">
    <location>
        <begin position="216"/>
        <end position="361"/>
    </location>
</feature>
<dbReference type="Pfam" id="PF10497">
    <property type="entry name" value="zf-4CXXC_R1"/>
    <property type="match status" value="1"/>
</dbReference>
<feature type="compositionally biased region" description="Low complexity" evidence="10">
    <location>
        <begin position="473"/>
        <end position="487"/>
    </location>
</feature>
<keyword evidence="4" id="KW-1017">Isopeptide bond</keyword>
<name>A0A2S4W2R3_9BASI</name>
<evidence type="ECO:0000256" key="2">
    <source>
        <dbReference type="ARBA" id="ARBA00004496"/>
    </source>
</evidence>
<feature type="region of interest" description="Disordered" evidence="10">
    <location>
        <begin position="621"/>
        <end position="656"/>
    </location>
</feature>
<feature type="compositionally biased region" description="Low complexity" evidence="10">
    <location>
        <begin position="709"/>
        <end position="724"/>
    </location>
</feature>
<evidence type="ECO:0000256" key="9">
    <source>
        <dbReference type="ARBA" id="ARBA00023242"/>
    </source>
</evidence>
<dbReference type="VEuPathDB" id="FungiDB:PSTT_01553"/>
<proteinExistence type="predicted"/>
<comment type="caution">
    <text evidence="12">The sequence shown here is derived from an EMBL/GenBank/DDBJ whole genome shotgun (WGS) entry which is preliminary data.</text>
</comment>
<feature type="region of interest" description="Disordered" evidence="10">
    <location>
        <begin position="1031"/>
        <end position="1052"/>
    </location>
</feature>
<feature type="region of interest" description="Disordered" evidence="10">
    <location>
        <begin position="838"/>
        <end position="862"/>
    </location>
</feature>
<keyword evidence="9" id="KW-0539">Nucleus</keyword>
<keyword evidence="7" id="KW-0805">Transcription regulation</keyword>
<feature type="compositionally biased region" description="Low complexity" evidence="10">
    <location>
        <begin position="399"/>
        <end position="411"/>
    </location>
</feature>
<feature type="compositionally biased region" description="Low complexity" evidence="10">
    <location>
        <begin position="287"/>
        <end position="297"/>
    </location>
</feature>
<evidence type="ECO:0000256" key="6">
    <source>
        <dbReference type="ARBA" id="ARBA00022843"/>
    </source>
</evidence>
<protein>
    <recommendedName>
        <fullName evidence="11">Zinc-finger domain-containing protein</fullName>
    </recommendedName>
</protein>
<dbReference type="Proteomes" id="UP000239156">
    <property type="component" value="Unassembled WGS sequence"/>
</dbReference>
<evidence type="ECO:0000259" key="11">
    <source>
        <dbReference type="Pfam" id="PF10497"/>
    </source>
</evidence>
<dbReference type="EMBL" id="PKSL01000009">
    <property type="protein sequence ID" value="POW16038.1"/>
    <property type="molecule type" value="Genomic_DNA"/>
</dbReference>
<organism evidence="12 13">
    <name type="scientific">Puccinia striiformis</name>
    <dbReference type="NCBI Taxonomy" id="27350"/>
    <lineage>
        <taxon>Eukaryota</taxon>
        <taxon>Fungi</taxon>
        <taxon>Dikarya</taxon>
        <taxon>Basidiomycota</taxon>
        <taxon>Pucciniomycotina</taxon>
        <taxon>Pucciniomycetes</taxon>
        <taxon>Pucciniales</taxon>
        <taxon>Pucciniaceae</taxon>
        <taxon>Puccinia</taxon>
    </lineage>
</organism>
<feature type="region of interest" description="Disordered" evidence="10">
    <location>
        <begin position="680"/>
        <end position="740"/>
    </location>
</feature>
<evidence type="ECO:0000313" key="13">
    <source>
        <dbReference type="Proteomes" id="UP000239156"/>
    </source>
</evidence>
<feature type="domain" description="Zinc-finger" evidence="11">
    <location>
        <begin position="514"/>
        <end position="595"/>
    </location>
</feature>
<dbReference type="PANTHER" id="PTHR31169">
    <property type="entry name" value="OS05G0300700 PROTEIN"/>
    <property type="match status" value="1"/>
</dbReference>
<feature type="compositionally biased region" description="Basic and acidic residues" evidence="10">
    <location>
        <begin position="621"/>
        <end position="645"/>
    </location>
</feature>
<dbReference type="GO" id="GO:0006355">
    <property type="term" value="P:regulation of DNA-templated transcription"/>
    <property type="evidence" value="ECO:0007669"/>
    <property type="project" value="InterPro"/>
</dbReference>
<evidence type="ECO:0000256" key="7">
    <source>
        <dbReference type="ARBA" id="ARBA00023015"/>
    </source>
</evidence>
<gene>
    <name evidence="12" type="ORF">PSTT_01553</name>
</gene>
<keyword evidence="13" id="KW-1185">Reference proteome</keyword>
<feature type="region of interest" description="Disordered" evidence="10">
    <location>
        <begin position="1064"/>
        <end position="1092"/>
    </location>
</feature>
<dbReference type="VEuPathDB" id="FungiDB:PSHT_10365"/>
<feature type="compositionally biased region" description="Basic residues" evidence="10">
    <location>
        <begin position="690"/>
        <end position="699"/>
    </location>
</feature>
<feature type="compositionally biased region" description="Low complexity" evidence="10">
    <location>
        <begin position="320"/>
        <end position="337"/>
    </location>
</feature>
<feature type="region of interest" description="Disordered" evidence="10">
    <location>
        <begin position="377"/>
        <end position="490"/>
    </location>
</feature>
<dbReference type="InterPro" id="IPR018866">
    <property type="entry name" value="Znf-4CXXC_R1"/>
</dbReference>
<evidence type="ECO:0000256" key="4">
    <source>
        <dbReference type="ARBA" id="ARBA00022499"/>
    </source>
</evidence>